<dbReference type="CDD" id="cd07042">
    <property type="entry name" value="STAS_SulP_like_sulfate_transporter"/>
    <property type="match status" value="1"/>
</dbReference>
<dbReference type="InterPro" id="IPR001902">
    <property type="entry name" value="SLC26A/SulP_fam"/>
</dbReference>
<dbReference type="InterPro" id="IPR036513">
    <property type="entry name" value="STAS_dom_sf"/>
</dbReference>
<proteinExistence type="predicted"/>
<dbReference type="Pfam" id="PF01740">
    <property type="entry name" value="STAS"/>
    <property type="match status" value="1"/>
</dbReference>
<keyword evidence="3 5" id="KW-1133">Transmembrane helix</keyword>
<dbReference type="GO" id="GO:0055085">
    <property type="term" value="P:transmembrane transport"/>
    <property type="evidence" value="ECO:0007669"/>
    <property type="project" value="InterPro"/>
</dbReference>
<evidence type="ECO:0000313" key="7">
    <source>
        <dbReference type="EMBL" id="RWS20014.1"/>
    </source>
</evidence>
<keyword evidence="4 5" id="KW-0472">Membrane</keyword>
<evidence type="ECO:0000256" key="4">
    <source>
        <dbReference type="ARBA" id="ARBA00023136"/>
    </source>
</evidence>
<reference evidence="7 8" key="1">
    <citation type="journal article" date="2018" name="Gigascience">
        <title>Genomes of trombidid mites reveal novel predicted allergens and laterally-transferred genes associated with secondary metabolism.</title>
        <authorList>
            <person name="Dong X."/>
            <person name="Chaisiri K."/>
            <person name="Xia D."/>
            <person name="Armstrong S.D."/>
            <person name="Fang Y."/>
            <person name="Donnelly M.J."/>
            <person name="Kadowaki T."/>
            <person name="McGarry J.W."/>
            <person name="Darby A.C."/>
            <person name="Makepeace B.L."/>
        </authorList>
    </citation>
    <scope>NUCLEOTIDE SEQUENCE [LARGE SCALE GENOMIC DNA]</scope>
    <source>
        <strain evidence="7">UoL-UT</strain>
    </source>
</reference>
<feature type="transmembrane region" description="Helical" evidence="5">
    <location>
        <begin position="50"/>
        <end position="81"/>
    </location>
</feature>
<dbReference type="InterPro" id="IPR002645">
    <property type="entry name" value="STAS_dom"/>
</dbReference>
<dbReference type="Gene3D" id="3.30.750.24">
    <property type="entry name" value="STAS domain"/>
    <property type="match status" value="1"/>
</dbReference>
<organism evidence="7 8">
    <name type="scientific">Leptotrombidium deliense</name>
    <dbReference type="NCBI Taxonomy" id="299467"/>
    <lineage>
        <taxon>Eukaryota</taxon>
        <taxon>Metazoa</taxon>
        <taxon>Ecdysozoa</taxon>
        <taxon>Arthropoda</taxon>
        <taxon>Chelicerata</taxon>
        <taxon>Arachnida</taxon>
        <taxon>Acari</taxon>
        <taxon>Acariformes</taxon>
        <taxon>Trombidiformes</taxon>
        <taxon>Prostigmata</taxon>
        <taxon>Anystina</taxon>
        <taxon>Parasitengona</taxon>
        <taxon>Trombiculoidea</taxon>
        <taxon>Trombiculidae</taxon>
        <taxon>Leptotrombidium</taxon>
    </lineage>
</organism>
<dbReference type="PANTHER" id="PTHR11814">
    <property type="entry name" value="SULFATE TRANSPORTER"/>
    <property type="match status" value="1"/>
</dbReference>
<dbReference type="STRING" id="299467.A0A443RXS4"/>
<dbReference type="EMBL" id="NCKV01020786">
    <property type="protein sequence ID" value="RWS20014.1"/>
    <property type="molecule type" value="Genomic_DNA"/>
</dbReference>
<keyword evidence="8" id="KW-1185">Reference proteome</keyword>
<dbReference type="InterPro" id="IPR011547">
    <property type="entry name" value="SLC26A/SulP_dom"/>
</dbReference>
<feature type="domain" description="STAS" evidence="6">
    <location>
        <begin position="105"/>
        <end position="260"/>
    </location>
</feature>
<accession>A0A443RXS4</accession>
<evidence type="ECO:0000256" key="2">
    <source>
        <dbReference type="ARBA" id="ARBA00022692"/>
    </source>
</evidence>
<dbReference type="AlphaFoldDB" id="A0A443RXS4"/>
<evidence type="ECO:0000256" key="1">
    <source>
        <dbReference type="ARBA" id="ARBA00004141"/>
    </source>
</evidence>
<dbReference type="OrthoDB" id="288203at2759"/>
<sequence length="276" mass="31495">MLIVLFYLGPLLEKLPNCVLASVIAVALKNLLLNAKEFKRYWKISKPDGAIWMVAFAGVIVMDIDLGLYFAVAFSLLILILKSSRPKSYVLGSANNSDLYVPLKKYTFANEISGIKIYQFCGPLHFANKDFFKNDLLKKTQLKRNLEISLFNQQKQLEMKPSEVHDNPVFTIHLHEQSTCESAESIYTHLIIDCSMISYCDASGAQTLRKIIEYYENYDLKVYLAACSSTVIQTLANDNFFNQFTKDKIFVSIHDSVLNAIKERKQWCEIASTELE</sequence>
<evidence type="ECO:0000313" key="8">
    <source>
        <dbReference type="Proteomes" id="UP000288716"/>
    </source>
</evidence>
<dbReference type="GO" id="GO:0016020">
    <property type="term" value="C:membrane"/>
    <property type="evidence" value="ECO:0007669"/>
    <property type="project" value="UniProtKB-SubCell"/>
</dbReference>
<comment type="caution">
    <text evidence="7">The sequence shown here is derived from an EMBL/GenBank/DDBJ whole genome shotgun (WGS) entry which is preliminary data.</text>
</comment>
<evidence type="ECO:0000259" key="6">
    <source>
        <dbReference type="PROSITE" id="PS50801"/>
    </source>
</evidence>
<protein>
    <submittedName>
        <fullName evidence="7">Prestin-like protein</fullName>
    </submittedName>
</protein>
<dbReference type="PROSITE" id="PS50801">
    <property type="entry name" value="STAS"/>
    <property type="match status" value="1"/>
</dbReference>
<name>A0A443RXS4_9ACAR</name>
<dbReference type="VEuPathDB" id="VectorBase:LDEU012026"/>
<keyword evidence="2 5" id="KW-0812">Transmembrane</keyword>
<dbReference type="SUPFAM" id="SSF52091">
    <property type="entry name" value="SpoIIaa-like"/>
    <property type="match status" value="1"/>
</dbReference>
<dbReference type="Proteomes" id="UP000288716">
    <property type="component" value="Unassembled WGS sequence"/>
</dbReference>
<dbReference type="Pfam" id="PF00916">
    <property type="entry name" value="Sulfate_transp"/>
    <property type="match status" value="1"/>
</dbReference>
<comment type="subcellular location">
    <subcellularLocation>
        <location evidence="1">Membrane</location>
        <topology evidence="1">Multi-pass membrane protein</topology>
    </subcellularLocation>
</comment>
<evidence type="ECO:0000256" key="5">
    <source>
        <dbReference type="SAM" id="Phobius"/>
    </source>
</evidence>
<gene>
    <name evidence="7" type="ORF">B4U80_14336</name>
</gene>
<evidence type="ECO:0000256" key="3">
    <source>
        <dbReference type="ARBA" id="ARBA00022989"/>
    </source>
</evidence>